<protein>
    <submittedName>
        <fullName evidence="4">Phosphoadenylylsulfate reductase (Thioredoxin)</fullName>
    </submittedName>
</protein>
<feature type="domain" description="Phosphoadenosine phosphosulphate reductase" evidence="3">
    <location>
        <begin position="36"/>
        <end position="193"/>
    </location>
</feature>
<evidence type="ECO:0000313" key="5">
    <source>
        <dbReference type="Proteomes" id="UP000253436"/>
    </source>
</evidence>
<dbReference type="PANTHER" id="PTHR46509">
    <property type="entry name" value="PHOSPHOADENOSINE PHOSPHOSULFATE REDUCTASE"/>
    <property type="match status" value="1"/>
</dbReference>
<comment type="caution">
    <text evidence="4">The sequence shown here is derived from an EMBL/GenBank/DDBJ whole genome shotgun (WGS) entry which is preliminary data.</text>
</comment>
<accession>A0A368ZKV8</accession>
<dbReference type="AlphaFoldDB" id="A0A368ZKV8"/>
<dbReference type="Gene3D" id="3.40.50.620">
    <property type="entry name" value="HUPs"/>
    <property type="match status" value="1"/>
</dbReference>
<dbReference type="GO" id="GO:0004604">
    <property type="term" value="F:phosphoadenylyl-sulfate reductase (thioredoxin) activity"/>
    <property type="evidence" value="ECO:0007669"/>
    <property type="project" value="TreeGrafter"/>
</dbReference>
<dbReference type="InterPro" id="IPR014729">
    <property type="entry name" value="Rossmann-like_a/b/a_fold"/>
</dbReference>
<dbReference type="Pfam" id="PF01507">
    <property type="entry name" value="PAPS_reduct"/>
    <property type="match status" value="1"/>
</dbReference>
<comment type="similarity">
    <text evidence="1">Belongs to the PAPS reductase family. CysH subfamily.</text>
</comment>
<name>A0A368ZKV8_9FLAO</name>
<evidence type="ECO:0000313" key="4">
    <source>
        <dbReference type="EMBL" id="RCW94068.1"/>
    </source>
</evidence>
<gene>
    <name evidence="4" type="ORF">DFQ08_101872</name>
</gene>
<comment type="pathway">
    <text evidence="2">Sulfur metabolism; hydrogen sulfide biosynthesis; sulfite from sulfate.</text>
</comment>
<proteinExistence type="inferred from homology"/>
<keyword evidence="5" id="KW-1185">Reference proteome</keyword>
<evidence type="ECO:0000256" key="1">
    <source>
        <dbReference type="ARBA" id="ARBA00009732"/>
    </source>
</evidence>
<dbReference type="SUPFAM" id="SSF52402">
    <property type="entry name" value="Adenine nucleotide alpha hydrolases-like"/>
    <property type="match status" value="1"/>
</dbReference>
<evidence type="ECO:0000259" key="3">
    <source>
        <dbReference type="Pfam" id="PF01507"/>
    </source>
</evidence>
<evidence type="ECO:0000256" key="2">
    <source>
        <dbReference type="ARBA" id="ARBA00024327"/>
    </source>
</evidence>
<sequence>MGKMIDIDINVWNKKLRDKTPIEIAKWALALSENRIVTTSFGIYSSVLLSTMSKLDKDIRVVWCDTLYNQPSTYAHASELIDTYTLNIKRYQSLYTKEEIDNTIGLPSLEDDNHELFSEAVKLEPFRRALKEQNPEVWFTNIRIRQTEFRDKKDILSYSKDGILKVSPFYYWSDADLDQYIAENNLAKNDQYFDPIKALLNRECGIHFQ</sequence>
<reference evidence="4 5" key="1">
    <citation type="submission" date="2018-07" db="EMBL/GenBank/DDBJ databases">
        <title>Genomic Encyclopedia of Type Strains, Phase III (KMG-III): the genomes of soil and plant-associated and newly described type strains.</title>
        <authorList>
            <person name="Whitman W."/>
        </authorList>
    </citation>
    <scope>NUCLEOTIDE SEQUENCE [LARGE SCALE GENOMIC DNA]</scope>
    <source>
        <strain evidence="4 5">CECT 7958</strain>
    </source>
</reference>
<dbReference type="Proteomes" id="UP000253436">
    <property type="component" value="Unassembled WGS sequence"/>
</dbReference>
<dbReference type="PANTHER" id="PTHR46509:SF1">
    <property type="entry name" value="PHOSPHOADENOSINE PHOSPHOSULFATE REDUCTASE"/>
    <property type="match status" value="1"/>
</dbReference>
<dbReference type="GO" id="GO:0019379">
    <property type="term" value="P:sulfate assimilation, phosphoadenylyl sulfate reduction by phosphoadenylyl-sulfate reductase (thioredoxin)"/>
    <property type="evidence" value="ECO:0007669"/>
    <property type="project" value="TreeGrafter"/>
</dbReference>
<dbReference type="GO" id="GO:0005737">
    <property type="term" value="C:cytoplasm"/>
    <property type="evidence" value="ECO:0007669"/>
    <property type="project" value="TreeGrafter"/>
</dbReference>
<dbReference type="EMBL" id="QPJO01000001">
    <property type="protein sequence ID" value="RCW94068.1"/>
    <property type="molecule type" value="Genomic_DNA"/>
</dbReference>
<organism evidence="4 5">
    <name type="scientific">Winogradskyella arenosi</name>
    <dbReference type="NCBI Taxonomy" id="533325"/>
    <lineage>
        <taxon>Bacteria</taxon>
        <taxon>Pseudomonadati</taxon>
        <taxon>Bacteroidota</taxon>
        <taxon>Flavobacteriia</taxon>
        <taxon>Flavobacteriales</taxon>
        <taxon>Flavobacteriaceae</taxon>
        <taxon>Winogradskyella</taxon>
    </lineage>
</organism>
<dbReference type="InterPro" id="IPR002500">
    <property type="entry name" value="PAPS_reduct_dom"/>
</dbReference>